<accession>A0A0D3JQ02</accession>
<evidence type="ECO:0000313" key="4">
    <source>
        <dbReference type="Proteomes" id="UP000013827"/>
    </source>
</evidence>
<proteinExistence type="predicted"/>
<name>A0A0D3JQ02_EMIH1</name>
<dbReference type="EnsemblProtists" id="EOD25587">
    <property type="protein sequence ID" value="EOD25587"/>
    <property type="gene ID" value="EMIHUDRAFT_237460"/>
</dbReference>
<evidence type="ECO:0000313" key="3">
    <source>
        <dbReference type="EnsemblProtists" id="EOD25587"/>
    </source>
</evidence>
<sequence length="428" mass="45383">MATVALDTVLLDEEPTADQVLTAVLVLMDFVAYAGAAAMLWINREFLMLHGTNAVTLPIATAIFVVTINFVRGLLIAARFLTAYACKGYTASCALAAACVARVKTWVAFGSESHQRSVKSSVCDVHMAPRGEASLEGGELSTSRFAGSIEISLNDNSLETEEDVAAIAAQLAAAGFDEIEHSSGVAIPRPSEDCTEPSWLIEAERILFETSAFASNLEGSAFERADDVPDIAADHVSLLGSTSPSPSTPPDKRRETSDVNRTAELVTSGVCDISGPPPRVSTEWSVPSLHGDLWIFTVLLVVATIPFAVAVSGPVPASMPLPDAISIDVPLPDTISINGACHFALTGPSASARPPGRPPGNQPSINNFIAGAETRRNSTSNSTSNSNLPPCPSPKQRRRDLRYIPDAFSIDVVPFWSFTILQPANLRL</sequence>
<keyword evidence="2" id="KW-0472">Membrane</keyword>
<dbReference type="Proteomes" id="UP000013827">
    <property type="component" value="Unassembled WGS sequence"/>
</dbReference>
<feature type="region of interest" description="Disordered" evidence="1">
    <location>
        <begin position="237"/>
        <end position="259"/>
    </location>
</feature>
<dbReference type="PaxDb" id="2903-EOD25587"/>
<keyword evidence="4" id="KW-1185">Reference proteome</keyword>
<dbReference type="RefSeq" id="XP_005778016.1">
    <property type="nucleotide sequence ID" value="XM_005777959.1"/>
</dbReference>
<keyword evidence="2" id="KW-1133">Transmembrane helix</keyword>
<evidence type="ECO:0000256" key="1">
    <source>
        <dbReference type="SAM" id="MobiDB-lite"/>
    </source>
</evidence>
<feature type="compositionally biased region" description="Low complexity" evidence="1">
    <location>
        <begin position="377"/>
        <end position="387"/>
    </location>
</feature>
<feature type="transmembrane region" description="Helical" evidence="2">
    <location>
        <begin position="54"/>
        <end position="77"/>
    </location>
</feature>
<keyword evidence="2" id="KW-0812">Transmembrane</keyword>
<feature type="region of interest" description="Disordered" evidence="1">
    <location>
        <begin position="348"/>
        <end position="367"/>
    </location>
</feature>
<reference evidence="4" key="1">
    <citation type="journal article" date="2013" name="Nature">
        <title>Pan genome of the phytoplankton Emiliania underpins its global distribution.</title>
        <authorList>
            <person name="Read B.A."/>
            <person name="Kegel J."/>
            <person name="Klute M.J."/>
            <person name="Kuo A."/>
            <person name="Lefebvre S.C."/>
            <person name="Maumus F."/>
            <person name="Mayer C."/>
            <person name="Miller J."/>
            <person name="Monier A."/>
            <person name="Salamov A."/>
            <person name="Young J."/>
            <person name="Aguilar M."/>
            <person name="Claverie J.M."/>
            <person name="Frickenhaus S."/>
            <person name="Gonzalez K."/>
            <person name="Herman E.K."/>
            <person name="Lin Y.C."/>
            <person name="Napier J."/>
            <person name="Ogata H."/>
            <person name="Sarno A.F."/>
            <person name="Shmutz J."/>
            <person name="Schroeder D."/>
            <person name="de Vargas C."/>
            <person name="Verret F."/>
            <person name="von Dassow P."/>
            <person name="Valentin K."/>
            <person name="Van de Peer Y."/>
            <person name="Wheeler G."/>
            <person name="Dacks J.B."/>
            <person name="Delwiche C.F."/>
            <person name="Dyhrman S.T."/>
            <person name="Glockner G."/>
            <person name="John U."/>
            <person name="Richards T."/>
            <person name="Worden A.Z."/>
            <person name="Zhang X."/>
            <person name="Grigoriev I.V."/>
            <person name="Allen A.E."/>
            <person name="Bidle K."/>
            <person name="Borodovsky M."/>
            <person name="Bowler C."/>
            <person name="Brownlee C."/>
            <person name="Cock J.M."/>
            <person name="Elias M."/>
            <person name="Gladyshev V.N."/>
            <person name="Groth M."/>
            <person name="Guda C."/>
            <person name="Hadaegh A."/>
            <person name="Iglesias-Rodriguez M.D."/>
            <person name="Jenkins J."/>
            <person name="Jones B.M."/>
            <person name="Lawson T."/>
            <person name="Leese F."/>
            <person name="Lindquist E."/>
            <person name="Lobanov A."/>
            <person name="Lomsadze A."/>
            <person name="Malik S.B."/>
            <person name="Marsh M.E."/>
            <person name="Mackinder L."/>
            <person name="Mock T."/>
            <person name="Mueller-Roeber B."/>
            <person name="Pagarete A."/>
            <person name="Parker M."/>
            <person name="Probert I."/>
            <person name="Quesneville H."/>
            <person name="Raines C."/>
            <person name="Rensing S.A."/>
            <person name="Riano-Pachon D.M."/>
            <person name="Richier S."/>
            <person name="Rokitta S."/>
            <person name="Shiraiwa Y."/>
            <person name="Soanes D.M."/>
            <person name="van der Giezen M."/>
            <person name="Wahlund T.M."/>
            <person name="Williams B."/>
            <person name="Wilson W."/>
            <person name="Wolfe G."/>
            <person name="Wurch L.L."/>
        </authorList>
    </citation>
    <scope>NUCLEOTIDE SEQUENCE</scope>
</reference>
<protein>
    <recommendedName>
        <fullName evidence="5">HMA domain-containing protein</fullName>
    </recommendedName>
</protein>
<evidence type="ECO:0008006" key="5">
    <source>
        <dbReference type="Google" id="ProtNLM"/>
    </source>
</evidence>
<dbReference type="GeneID" id="17271133"/>
<organism evidence="3 4">
    <name type="scientific">Emiliania huxleyi (strain CCMP1516)</name>
    <dbReference type="NCBI Taxonomy" id="280463"/>
    <lineage>
        <taxon>Eukaryota</taxon>
        <taxon>Haptista</taxon>
        <taxon>Haptophyta</taxon>
        <taxon>Prymnesiophyceae</taxon>
        <taxon>Isochrysidales</taxon>
        <taxon>Noelaerhabdaceae</taxon>
        <taxon>Emiliania</taxon>
    </lineage>
</organism>
<evidence type="ECO:0000256" key="2">
    <source>
        <dbReference type="SAM" id="Phobius"/>
    </source>
</evidence>
<dbReference type="HOGENOM" id="CLU_641629_0_0_1"/>
<dbReference type="AlphaFoldDB" id="A0A0D3JQ02"/>
<feature type="region of interest" description="Disordered" evidence="1">
    <location>
        <begin position="374"/>
        <end position="397"/>
    </location>
</feature>
<dbReference type="KEGG" id="ehx:EMIHUDRAFT_237460"/>
<feature type="transmembrane region" description="Helical" evidence="2">
    <location>
        <begin position="20"/>
        <end position="42"/>
    </location>
</feature>
<reference evidence="3" key="2">
    <citation type="submission" date="2024-10" db="UniProtKB">
        <authorList>
            <consortium name="EnsemblProtists"/>
        </authorList>
    </citation>
    <scope>IDENTIFICATION</scope>
</reference>